<dbReference type="Proteomes" id="UP000273786">
    <property type="component" value="Unassembled WGS sequence"/>
</dbReference>
<dbReference type="EMBL" id="RQXT01000001">
    <property type="protein sequence ID" value="RRI07837.1"/>
    <property type="molecule type" value="Genomic_DNA"/>
</dbReference>
<gene>
    <name evidence="1" type="ORF">EH240_00925</name>
</gene>
<protein>
    <submittedName>
        <fullName evidence="1">Uncharacterized protein</fullName>
    </submittedName>
</protein>
<organism evidence="1 2">
    <name type="scientific">Mesorhizobium tamadayense</name>
    <dbReference type="NCBI Taxonomy" id="425306"/>
    <lineage>
        <taxon>Bacteria</taxon>
        <taxon>Pseudomonadati</taxon>
        <taxon>Pseudomonadota</taxon>
        <taxon>Alphaproteobacteria</taxon>
        <taxon>Hyphomicrobiales</taxon>
        <taxon>Phyllobacteriaceae</taxon>
        <taxon>Mesorhizobium</taxon>
    </lineage>
</organism>
<evidence type="ECO:0000313" key="1">
    <source>
        <dbReference type="EMBL" id="RRI07837.1"/>
    </source>
</evidence>
<proteinExistence type="predicted"/>
<dbReference type="OrthoDB" id="8091714at2"/>
<keyword evidence="2" id="KW-1185">Reference proteome</keyword>
<name>A0A3P3GAR0_9HYPH</name>
<comment type="caution">
    <text evidence="1">The sequence shown here is derived from an EMBL/GenBank/DDBJ whole genome shotgun (WGS) entry which is preliminary data.</text>
</comment>
<evidence type="ECO:0000313" key="2">
    <source>
        <dbReference type="Proteomes" id="UP000273786"/>
    </source>
</evidence>
<sequence>MSAQKEDYRTNRADYVIAAMQAGATADDDHDKVAAREKWSLRLRDRRLARLAANPCETLPGPRTRPRF</sequence>
<reference evidence="1 2" key="1">
    <citation type="submission" date="2018-11" db="EMBL/GenBank/DDBJ databases">
        <title>the genome of Mesorhizobium tamadayense DSM 28320.</title>
        <authorList>
            <person name="Gao J."/>
        </authorList>
    </citation>
    <scope>NUCLEOTIDE SEQUENCE [LARGE SCALE GENOMIC DNA]</scope>
    <source>
        <strain evidence="1 2">DSM 28320</strain>
    </source>
</reference>
<accession>A0A3P3GAR0</accession>
<dbReference type="AlphaFoldDB" id="A0A3P3GAR0"/>